<protein>
    <submittedName>
        <fullName evidence="5">HoxN protein</fullName>
    </submittedName>
</protein>
<accession>A0A812PKB7</accession>
<dbReference type="SUPFAM" id="SSF69322">
    <property type="entry name" value="Tricorn protease domain 2"/>
    <property type="match status" value="1"/>
</dbReference>
<dbReference type="OrthoDB" id="248320at2759"/>
<evidence type="ECO:0000313" key="6">
    <source>
        <dbReference type="Proteomes" id="UP000604046"/>
    </source>
</evidence>
<dbReference type="Proteomes" id="UP000604046">
    <property type="component" value="Unassembled WGS sequence"/>
</dbReference>
<keyword evidence="1" id="KW-0853">WD repeat</keyword>
<dbReference type="PANTHER" id="PTHR22839:SF0">
    <property type="entry name" value="THO COMPLEX SUBUNIT 3"/>
    <property type="match status" value="1"/>
</dbReference>
<evidence type="ECO:0000256" key="3">
    <source>
        <dbReference type="ARBA" id="ARBA00046343"/>
    </source>
</evidence>
<dbReference type="Pfam" id="PF12894">
    <property type="entry name" value="ANAPC4_WD40"/>
    <property type="match status" value="1"/>
</dbReference>
<keyword evidence="2" id="KW-0677">Repeat</keyword>
<dbReference type="Gene3D" id="2.130.10.10">
    <property type="entry name" value="YVTN repeat-like/Quinoprotein amine dehydrogenase"/>
    <property type="match status" value="2"/>
</dbReference>
<evidence type="ECO:0000256" key="1">
    <source>
        <dbReference type="ARBA" id="ARBA00022574"/>
    </source>
</evidence>
<gene>
    <name evidence="5" type="primary">hoxN</name>
    <name evidence="5" type="ORF">SNAT2548_LOCUS19469</name>
</gene>
<evidence type="ECO:0000259" key="4">
    <source>
        <dbReference type="PROSITE" id="PS50053"/>
    </source>
</evidence>
<dbReference type="SUPFAM" id="SSF54236">
    <property type="entry name" value="Ubiquitin-like"/>
    <property type="match status" value="1"/>
</dbReference>
<dbReference type="GO" id="GO:0006406">
    <property type="term" value="P:mRNA export from nucleus"/>
    <property type="evidence" value="ECO:0007669"/>
    <property type="project" value="InterPro"/>
</dbReference>
<dbReference type="InterPro" id="IPR040132">
    <property type="entry name" value="Tex1/THOC3"/>
</dbReference>
<evidence type="ECO:0000256" key="2">
    <source>
        <dbReference type="ARBA" id="ARBA00022737"/>
    </source>
</evidence>
<comment type="similarity">
    <text evidence="3">Belongs to the THOC3 family.</text>
</comment>
<dbReference type="EMBL" id="CAJNDS010002179">
    <property type="protein sequence ID" value="CAE7361582.1"/>
    <property type="molecule type" value="Genomic_DNA"/>
</dbReference>
<dbReference type="InterPro" id="IPR000626">
    <property type="entry name" value="Ubiquitin-like_dom"/>
</dbReference>
<dbReference type="InterPro" id="IPR029071">
    <property type="entry name" value="Ubiquitin-like_domsf"/>
</dbReference>
<proteinExistence type="inferred from homology"/>
<dbReference type="GO" id="GO:0000445">
    <property type="term" value="C:THO complex part of transcription export complex"/>
    <property type="evidence" value="ECO:0007669"/>
    <property type="project" value="TreeGrafter"/>
</dbReference>
<dbReference type="AlphaFoldDB" id="A0A812PKB7"/>
<dbReference type="PANTHER" id="PTHR22839">
    <property type="entry name" value="THO COMPLEX SUBUNIT 3 THO3"/>
    <property type="match status" value="1"/>
</dbReference>
<reference evidence="5" key="1">
    <citation type="submission" date="2021-02" db="EMBL/GenBank/DDBJ databases">
        <authorList>
            <person name="Dougan E. K."/>
            <person name="Rhodes N."/>
            <person name="Thang M."/>
            <person name="Chan C."/>
        </authorList>
    </citation>
    <scope>NUCLEOTIDE SEQUENCE</scope>
</reference>
<dbReference type="SMART" id="SM00320">
    <property type="entry name" value="WD40"/>
    <property type="match status" value="4"/>
</dbReference>
<dbReference type="InterPro" id="IPR001680">
    <property type="entry name" value="WD40_rpt"/>
</dbReference>
<evidence type="ECO:0000313" key="5">
    <source>
        <dbReference type="EMBL" id="CAE7361582.1"/>
    </source>
</evidence>
<feature type="domain" description="Ubiquitin-like" evidence="4">
    <location>
        <begin position="24"/>
        <end position="92"/>
    </location>
</feature>
<dbReference type="InterPro" id="IPR015943">
    <property type="entry name" value="WD40/YVTN_repeat-like_dom_sf"/>
</dbReference>
<organism evidence="5 6">
    <name type="scientific">Symbiodinium natans</name>
    <dbReference type="NCBI Taxonomy" id="878477"/>
    <lineage>
        <taxon>Eukaryota</taxon>
        <taxon>Sar</taxon>
        <taxon>Alveolata</taxon>
        <taxon>Dinophyceae</taxon>
        <taxon>Suessiales</taxon>
        <taxon>Symbiodiniaceae</taxon>
        <taxon>Symbiodinium</taxon>
    </lineage>
</organism>
<dbReference type="PROSITE" id="PS50053">
    <property type="entry name" value="UBIQUITIN_2"/>
    <property type="match status" value="1"/>
</dbReference>
<dbReference type="InterPro" id="IPR024977">
    <property type="entry name" value="Apc4-like_WD40_dom"/>
</dbReference>
<comment type="caution">
    <text evidence="5">The sequence shown here is derived from an EMBL/GenBank/DDBJ whole genome shotgun (WGS) entry which is preliminary data.</text>
</comment>
<name>A0A812PKB7_9DINO</name>
<keyword evidence="6" id="KW-1185">Reference proteome</keyword>
<sequence>MAADEKMDFSAATLAPDEEAPVDIELCVSLVSGKSFRLSRPGTETVGQLKQVAAEHFGLSGEEVRILQDGKAVPDFSTLTSLHGTSVNLVALSPGSIAAVVESRVVIASGSTLRIQSQYLPQLDYSKTTRRSPYHVEWSPTDAAHLALRSQNMAWIHDLFQGKEVFTRACRGGRNAFKWCPDGNKLALVAGPTQVDVCVLNPLSDFRLEQRSETLSVAWHPAGSHLAVAQRDGIAIFDIELRAEEKILLLGSRVELVDWHSEGHLLACGDATGALRILTLEGEARWQLQQCNAALQMGLQDNLACIAWCPNQTLIAFCSCSGTAVQLFDAESGKLIWKSADLSYFMDLSWNYDGTKVAGACQDGYVYVFDVKTGETVGSFNTGRANSLSWSMA</sequence>